<evidence type="ECO:0000313" key="10">
    <source>
        <dbReference type="EMBL" id="GAA5225872.1"/>
    </source>
</evidence>
<gene>
    <name evidence="10" type="ORF">GCM10025778_04020</name>
</gene>
<proteinExistence type="predicted"/>
<sequence>MSKAVNAPKSASLNSRQITMMGIGGAIGAGLFIGSGQAVAMAGPAAVLAFALAGLLVILVMNMLGEMAAANPSSGSFSVYATKAMGPNAGATIGWLYWVQGIIVIAAEATGAAAIVGGWFPGVSQGTWSLIFVGALTAVNLANVARFGQFEYWFSFLKVAAIIAFLGIGVALVFGLLPGVEATGFSNLVAHGGFLPNGVVGLCAGLLMVVFAFGGIEIVAIAAAESDDPRTSIRKAVRGVLFRVLVFYVGSALVMVSVLPWYSPELAASPFVAVLTLANIPWLDTIMALVVVIALLSAMNANIYAASRMLLSLSERRIAPKAIQVRSRGNTPYVAVIASVILCSVAVVMNYVAPDLVMPMLLNAVGSTLLVTWAFIALSQLILRVRADRDPEIHLPVRMPGFPYLSILALVMLTGIVILALFDPASRTQLAATLGLTAAIGVLNALAQRRTRVRDALQTPVGAAADTEKAKEPSPAQEKVR</sequence>
<dbReference type="EMBL" id="BAABLK010000006">
    <property type="protein sequence ID" value="GAA5225872.1"/>
    <property type="molecule type" value="Genomic_DNA"/>
</dbReference>
<dbReference type="InterPro" id="IPR004840">
    <property type="entry name" value="Amino_acid_permease_CS"/>
</dbReference>
<evidence type="ECO:0000256" key="5">
    <source>
        <dbReference type="ARBA" id="ARBA00022989"/>
    </source>
</evidence>
<feature type="transmembrane region" description="Helical" evidence="8">
    <location>
        <begin position="198"/>
        <end position="220"/>
    </location>
</feature>
<feature type="transmembrane region" description="Helical" evidence="8">
    <location>
        <begin position="428"/>
        <end position="447"/>
    </location>
</feature>
<evidence type="ECO:0000256" key="1">
    <source>
        <dbReference type="ARBA" id="ARBA00004141"/>
    </source>
</evidence>
<keyword evidence="11" id="KW-1185">Reference proteome</keyword>
<evidence type="ECO:0000256" key="7">
    <source>
        <dbReference type="SAM" id="MobiDB-lite"/>
    </source>
</evidence>
<keyword evidence="6 8" id="KW-0472">Membrane</keyword>
<keyword evidence="4" id="KW-0029">Amino-acid transport</keyword>
<dbReference type="PANTHER" id="PTHR43495">
    <property type="entry name" value="GABA PERMEASE"/>
    <property type="match status" value="1"/>
</dbReference>
<protein>
    <submittedName>
        <fullName evidence="10">Amino acid permease</fullName>
    </submittedName>
</protein>
<evidence type="ECO:0000256" key="8">
    <source>
        <dbReference type="SAM" id="Phobius"/>
    </source>
</evidence>
<feature type="region of interest" description="Disordered" evidence="7">
    <location>
        <begin position="461"/>
        <end position="481"/>
    </location>
</feature>
<dbReference type="Proteomes" id="UP001501257">
    <property type="component" value="Unassembled WGS sequence"/>
</dbReference>
<keyword evidence="5 8" id="KW-1133">Transmembrane helix</keyword>
<evidence type="ECO:0000313" key="11">
    <source>
        <dbReference type="Proteomes" id="UP001501257"/>
    </source>
</evidence>
<feature type="transmembrane region" description="Helical" evidence="8">
    <location>
        <begin position="126"/>
        <end position="144"/>
    </location>
</feature>
<feature type="transmembrane region" description="Helical" evidence="8">
    <location>
        <begin position="45"/>
        <end position="64"/>
    </location>
</feature>
<reference evidence="11" key="1">
    <citation type="journal article" date="2019" name="Int. J. Syst. Evol. Microbiol.">
        <title>The Global Catalogue of Microorganisms (GCM) 10K type strain sequencing project: providing services to taxonomists for standard genome sequencing and annotation.</title>
        <authorList>
            <consortium name="The Broad Institute Genomics Platform"/>
            <consortium name="The Broad Institute Genome Sequencing Center for Infectious Disease"/>
            <person name="Wu L."/>
            <person name="Ma J."/>
        </authorList>
    </citation>
    <scope>NUCLEOTIDE SEQUENCE [LARGE SCALE GENOMIC DNA]</scope>
    <source>
        <strain evidence="11">JCM 18952</strain>
    </source>
</reference>
<evidence type="ECO:0000256" key="2">
    <source>
        <dbReference type="ARBA" id="ARBA00022448"/>
    </source>
</evidence>
<comment type="subcellular location">
    <subcellularLocation>
        <location evidence="1">Membrane</location>
        <topology evidence="1">Multi-pass membrane protein</topology>
    </subcellularLocation>
</comment>
<evidence type="ECO:0000256" key="3">
    <source>
        <dbReference type="ARBA" id="ARBA00022692"/>
    </source>
</evidence>
<evidence type="ECO:0000259" key="9">
    <source>
        <dbReference type="Pfam" id="PF00324"/>
    </source>
</evidence>
<dbReference type="Gene3D" id="1.20.1740.10">
    <property type="entry name" value="Amino acid/polyamine transporter I"/>
    <property type="match status" value="1"/>
</dbReference>
<dbReference type="PANTHER" id="PTHR43495:SF5">
    <property type="entry name" value="GAMMA-AMINOBUTYRIC ACID PERMEASE"/>
    <property type="match status" value="1"/>
</dbReference>
<feature type="compositionally biased region" description="Basic and acidic residues" evidence="7">
    <location>
        <begin position="466"/>
        <end position="481"/>
    </location>
</feature>
<feature type="transmembrane region" description="Helical" evidence="8">
    <location>
        <begin position="95"/>
        <end position="120"/>
    </location>
</feature>
<accession>A0ABP9TH18</accession>
<dbReference type="PROSITE" id="PS00218">
    <property type="entry name" value="AMINO_ACID_PERMEASE_1"/>
    <property type="match status" value="1"/>
</dbReference>
<dbReference type="InterPro" id="IPR004841">
    <property type="entry name" value="AA-permease/SLC12A_dom"/>
</dbReference>
<evidence type="ECO:0000256" key="6">
    <source>
        <dbReference type="ARBA" id="ARBA00023136"/>
    </source>
</evidence>
<feature type="domain" description="Amino acid permease/ SLC12A" evidence="9">
    <location>
        <begin position="18"/>
        <end position="427"/>
    </location>
</feature>
<feature type="transmembrane region" description="Helical" evidence="8">
    <location>
        <begin position="364"/>
        <end position="383"/>
    </location>
</feature>
<dbReference type="PIRSF" id="PIRSF006060">
    <property type="entry name" value="AA_transporter"/>
    <property type="match status" value="1"/>
</dbReference>
<name>A0ABP9TH18_9MICC</name>
<keyword evidence="3 8" id="KW-0812">Transmembrane</keyword>
<dbReference type="RefSeq" id="WP_210102196.1">
    <property type="nucleotide sequence ID" value="NZ_BAABLK010000006.1"/>
</dbReference>
<comment type="caution">
    <text evidence="10">The sequence shown here is derived from an EMBL/GenBank/DDBJ whole genome shotgun (WGS) entry which is preliminary data.</text>
</comment>
<feature type="transmembrane region" description="Helical" evidence="8">
    <location>
        <begin position="282"/>
        <end position="311"/>
    </location>
</feature>
<feature type="transmembrane region" description="Helical" evidence="8">
    <location>
        <begin position="240"/>
        <end position="262"/>
    </location>
</feature>
<keyword evidence="2" id="KW-0813">Transport</keyword>
<feature type="transmembrane region" description="Helical" evidence="8">
    <location>
        <begin position="20"/>
        <end position="39"/>
    </location>
</feature>
<organism evidence="10 11">
    <name type="scientific">Paeniglutamicibacter antarcticus</name>
    <dbReference type="NCBI Taxonomy" id="494023"/>
    <lineage>
        <taxon>Bacteria</taxon>
        <taxon>Bacillati</taxon>
        <taxon>Actinomycetota</taxon>
        <taxon>Actinomycetes</taxon>
        <taxon>Micrococcales</taxon>
        <taxon>Micrococcaceae</taxon>
        <taxon>Paeniglutamicibacter</taxon>
    </lineage>
</organism>
<feature type="transmembrane region" description="Helical" evidence="8">
    <location>
        <begin position="156"/>
        <end position="178"/>
    </location>
</feature>
<dbReference type="Pfam" id="PF00324">
    <property type="entry name" value="AA_permease"/>
    <property type="match status" value="1"/>
</dbReference>
<feature type="transmembrane region" description="Helical" evidence="8">
    <location>
        <begin position="404"/>
        <end position="422"/>
    </location>
</feature>
<feature type="transmembrane region" description="Helical" evidence="8">
    <location>
        <begin position="332"/>
        <end position="352"/>
    </location>
</feature>
<evidence type="ECO:0000256" key="4">
    <source>
        <dbReference type="ARBA" id="ARBA00022970"/>
    </source>
</evidence>